<proteinExistence type="predicted"/>
<evidence type="ECO:0000256" key="1">
    <source>
        <dbReference type="SAM" id="Phobius"/>
    </source>
</evidence>
<keyword evidence="1" id="KW-0472">Membrane</keyword>
<dbReference type="Proteomes" id="UP000539953">
    <property type="component" value="Unassembled WGS sequence"/>
</dbReference>
<dbReference type="RefSeq" id="WP_183328759.1">
    <property type="nucleotide sequence ID" value="NZ_JACHHK010000005.1"/>
</dbReference>
<accession>A0A7W8CZT0</accession>
<keyword evidence="1" id="KW-1133">Transmembrane helix</keyword>
<protein>
    <submittedName>
        <fullName evidence="2">Uncharacterized protein</fullName>
    </submittedName>
</protein>
<feature type="transmembrane region" description="Helical" evidence="1">
    <location>
        <begin position="9"/>
        <end position="30"/>
    </location>
</feature>
<dbReference type="AlphaFoldDB" id="A0A7W8CZT0"/>
<organism evidence="2 3">
    <name type="scientific">Catenisphaera adipataccumulans</name>
    <dbReference type="NCBI Taxonomy" id="700500"/>
    <lineage>
        <taxon>Bacteria</taxon>
        <taxon>Bacillati</taxon>
        <taxon>Bacillota</taxon>
        <taxon>Erysipelotrichia</taxon>
        <taxon>Erysipelotrichales</taxon>
        <taxon>Erysipelotrichaceae</taxon>
        <taxon>Catenisphaera</taxon>
    </lineage>
</organism>
<sequence>MSEKLKNKLIYFISLAIMIVVLYGIAYMSFMRKVDVNVMENAKFEYSGENGNATLTVTMDDSSEINQRTAAFLETVEFEASPNTELSNGDVVHVTATYDEATAEEYNFNPTHLSEDIKVSGLPDQYSSLKQIDKSYLSNILEAADQYIDDHATEIYRTEVGGSSERISLDKSRVVYSAFMKSKNSENSDRVIRIYQLTYTAGETQTELYYLVCVPEINDSDDVAEQDIYGLKAYLTDDEKNNRQYAEYVQRLYQEQYTIEEITK</sequence>
<gene>
    <name evidence="2" type="ORF">HNQ47_001490</name>
</gene>
<dbReference type="Gene3D" id="1.25.50.20">
    <property type="match status" value="1"/>
</dbReference>
<keyword evidence="1" id="KW-0812">Transmembrane</keyword>
<dbReference type="EMBL" id="JACHHK010000005">
    <property type="protein sequence ID" value="MBB5183468.1"/>
    <property type="molecule type" value="Genomic_DNA"/>
</dbReference>
<name>A0A7W8CZT0_9FIRM</name>
<reference evidence="2 3" key="1">
    <citation type="submission" date="2020-08" db="EMBL/GenBank/DDBJ databases">
        <title>Genomic Encyclopedia of Type Strains, Phase IV (KMG-IV): sequencing the most valuable type-strain genomes for metagenomic binning, comparative biology and taxonomic classification.</title>
        <authorList>
            <person name="Goeker M."/>
        </authorList>
    </citation>
    <scope>NUCLEOTIDE SEQUENCE [LARGE SCALE GENOMIC DNA]</scope>
    <source>
        <strain evidence="2 3">DSM 25799</strain>
    </source>
</reference>
<evidence type="ECO:0000313" key="3">
    <source>
        <dbReference type="Proteomes" id="UP000539953"/>
    </source>
</evidence>
<keyword evidence="3" id="KW-1185">Reference proteome</keyword>
<evidence type="ECO:0000313" key="2">
    <source>
        <dbReference type="EMBL" id="MBB5183468.1"/>
    </source>
</evidence>
<comment type="caution">
    <text evidence="2">The sequence shown here is derived from an EMBL/GenBank/DDBJ whole genome shotgun (WGS) entry which is preliminary data.</text>
</comment>